<dbReference type="GO" id="GO:0032040">
    <property type="term" value="C:small-subunit processome"/>
    <property type="evidence" value="ECO:0007669"/>
    <property type="project" value="EnsemblFungi"/>
</dbReference>
<dbReference type="GO" id="GO:0000028">
    <property type="term" value="P:ribosomal small subunit assembly"/>
    <property type="evidence" value="ECO:0007669"/>
    <property type="project" value="TreeGrafter"/>
</dbReference>
<evidence type="ECO:0000256" key="3">
    <source>
        <dbReference type="ARBA" id="ARBA00022574"/>
    </source>
</evidence>
<comment type="similarity">
    <text evidence="1">Belongs to the WD repeat PWP2 family.</text>
</comment>
<keyword evidence="3 5" id="KW-0853">WD repeat</keyword>
<dbReference type="Gene3D" id="2.130.10.10">
    <property type="entry name" value="YVTN repeat-like/Quinoprotein amine dehydrogenase"/>
    <property type="match status" value="3"/>
</dbReference>
<dbReference type="STRING" id="1266660.A0A1G4JFX5"/>
<feature type="repeat" description="WD" evidence="5">
    <location>
        <begin position="142"/>
        <end position="183"/>
    </location>
</feature>
<feature type="region of interest" description="Disordered" evidence="6">
    <location>
        <begin position="636"/>
        <end position="663"/>
    </location>
</feature>
<evidence type="ECO:0000313" key="9">
    <source>
        <dbReference type="Proteomes" id="UP000190274"/>
    </source>
</evidence>
<dbReference type="GO" id="GO:0005737">
    <property type="term" value="C:cytoplasm"/>
    <property type="evidence" value="ECO:0007669"/>
    <property type="project" value="EnsemblFungi"/>
</dbReference>
<dbReference type="GO" id="GO:0000447">
    <property type="term" value="P:endonucleolytic cleavage in ITS1 to separate SSU-rRNA from 5.8S rRNA and LSU-rRNA from tricistronic rRNA transcript (SSU-rRNA, 5.8S rRNA, LSU-rRNA)"/>
    <property type="evidence" value="ECO:0007669"/>
    <property type="project" value="EnsemblFungi"/>
</dbReference>
<dbReference type="FunFam" id="2.130.10.10:FF:000602">
    <property type="entry name" value="Periodic tryptophan protein 2"/>
    <property type="match status" value="1"/>
</dbReference>
<sequence>MKSDFKFSNLLGTVYRQGNVIFSQDGTQLLSPVGNRVSVFDLVNSRSFTFEYEHRKNISCIALNPQGTLLLSVDEDGRAILVNFRAKTVLHHFNFKEPVTDLKFSPNGLYFALACGRFIQIWRTPDVMEDRQFAPFVRHRVHAGHFASILSLSWSGDSRFLISTSKDLTARIWSLESEEKNLAATAFAGHRDYVVASFFSADQERIYTVSKDGALFQWEYTSKEETEENQEPDLSTYSWRITKKNYFYASQAKVKCATFHANSKILVVGFNNGEFRLYELPDFTMIQQLSMGQNAVNAVSINQTGEWLAFGSAKLGQLLVYEWQSESYILKQQGHFDATNAIAYSPDGSRVVTASDDGKIKIWDIVSGFCLVTFQEHTSTVTALSFAKKGQVLFSASLDGTVRAWDLVRYRNFRTFTAAERIQFNCLAADPSGEVVCAGSLDGFAIHVWSVQTGQLLETLDGHEGPVSCLSFSKETGVLASASWDKTIRVWSLFGRSQQVEPFEVYADVLSISMRPDGVEVAASTLDGTILFFDVQEGKQTNAIDGKKDIISGRHLEDRFTSKNSARSKYFTSIDYSFDGLSLVAGGNNNSICLYDIPNSVLLRRFTVSKNMSLNGTQEFLNSKKMTEAGSLDLIDRDGENSDLEDRIDNSLPGSNRGGDLSTRRVRPEVRVTGLKFSPTSNAFAAASTEGILVYSVDDSLLFDPFDLDVDITPQAVSEALKEKEFLHALVMAFRLNEEYLIKRVYESIPLKDLNLVSSGLPVIYVARFLKFIGDFATESQHLEFNLLWVKALLSAHGRYISSHKSEFGSALRTVQRFIGRIAKEVVNASKDNRYAFLFLTSTDGSAGNDASDEDASATGSDVITNESDSEDEIMEDASDDEEGWVGFSDAKSNNLHFEQTPSSDEELI</sequence>
<dbReference type="PROSITE" id="PS50082">
    <property type="entry name" value="WD_REPEATS_2"/>
    <property type="match status" value="5"/>
</dbReference>
<feature type="region of interest" description="Disordered" evidence="6">
    <location>
        <begin position="847"/>
        <end position="909"/>
    </location>
</feature>
<dbReference type="InterPro" id="IPR019775">
    <property type="entry name" value="WD40_repeat_CS"/>
</dbReference>
<dbReference type="InterPro" id="IPR036322">
    <property type="entry name" value="WD40_repeat_dom_sf"/>
</dbReference>
<dbReference type="GO" id="GO:0000920">
    <property type="term" value="P:septum digestion after cytokinesis"/>
    <property type="evidence" value="ECO:0007669"/>
    <property type="project" value="EnsemblFungi"/>
</dbReference>
<feature type="compositionally biased region" description="Polar residues" evidence="6">
    <location>
        <begin position="891"/>
        <end position="903"/>
    </location>
</feature>
<evidence type="ECO:0000256" key="4">
    <source>
        <dbReference type="ARBA" id="ARBA00022737"/>
    </source>
</evidence>
<dbReference type="SUPFAM" id="SSF50978">
    <property type="entry name" value="WD40 repeat-like"/>
    <property type="match status" value="2"/>
</dbReference>
<evidence type="ECO:0000259" key="7">
    <source>
        <dbReference type="Pfam" id="PF04003"/>
    </source>
</evidence>
<dbReference type="CDD" id="cd00200">
    <property type="entry name" value="WD40"/>
    <property type="match status" value="1"/>
</dbReference>
<dbReference type="Proteomes" id="UP000190274">
    <property type="component" value="Chromosome E"/>
</dbReference>
<feature type="domain" description="Small-subunit processome Utp12" evidence="7">
    <location>
        <begin position="737"/>
        <end position="841"/>
    </location>
</feature>
<feature type="compositionally biased region" description="Acidic residues" evidence="6">
    <location>
        <begin position="868"/>
        <end position="884"/>
    </location>
</feature>
<evidence type="ECO:0000256" key="5">
    <source>
        <dbReference type="PROSITE-ProRule" id="PRU00221"/>
    </source>
</evidence>
<feature type="repeat" description="WD" evidence="5">
    <location>
        <begin position="187"/>
        <end position="228"/>
    </location>
</feature>
<dbReference type="InterPro" id="IPR027145">
    <property type="entry name" value="PWP2"/>
</dbReference>
<dbReference type="OrthoDB" id="3142434at2759"/>
<feature type="repeat" description="WD" evidence="5">
    <location>
        <begin position="332"/>
        <end position="373"/>
    </location>
</feature>
<evidence type="ECO:0000256" key="6">
    <source>
        <dbReference type="SAM" id="MobiDB-lite"/>
    </source>
</evidence>
<reference evidence="9" key="1">
    <citation type="submission" date="2016-03" db="EMBL/GenBank/DDBJ databases">
        <authorList>
            <person name="Devillers H."/>
        </authorList>
    </citation>
    <scope>NUCLEOTIDE SEQUENCE [LARGE SCALE GENOMIC DNA]</scope>
</reference>
<feature type="repeat" description="WD" evidence="5">
    <location>
        <begin position="374"/>
        <end position="415"/>
    </location>
</feature>
<name>A0A1G4JFX5_9SACH</name>
<protein>
    <submittedName>
        <fullName evidence="8">LADA_0E13938g1_1</fullName>
    </submittedName>
</protein>
<dbReference type="PANTHER" id="PTHR19858:SF0">
    <property type="entry name" value="PERIODIC TRYPTOPHAN PROTEIN 2 HOMOLOG"/>
    <property type="match status" value="1"/>
</dbReference>
<dbReference type="InterPro" id="IPR001680">
    <property type="entry name" value="WD40_rpt"/>
</dbReference>
<dbReference type="GO" id="GO:0034388">
    <property type="term" value="C:Pwp2p-containing subcomplex of 90S preribosome"/>
    <property type="evidence" value="ECO:0007669"/>
    <property type="project" value="EnsemblFungi"/>
</dbReference>
<gene>
    <name evidence="8" type="ORF">LADA_0E13938G</name>
</gene>
<dbReference type="GO" id="GO:0000472">
    <property type="term" value="P:endonucleolytic cleavage to generate mature 5'-end of SSU-rRNA from (SSU-rRNA, 5.8S rRNA, LSU-rRNA)"/>
    <property type="evidence" value="ECO:0007669"/>
    <property type="project" value="EnsemblFungi"/>
</dbReference>
<evidence type="ECO:0000313" key="8">
    <source>
        <dbReference type="EMBL" id="SCU89150.1"/>
    </source>
</evidence>
<organism evidence="8 9">
    <name type="scientific">Lachancea dasiensis</name>
    <dbReference type="NCBI Taxonomy" id="1072105"/>
    <lineage>
        <taxon>Eukaryota</taxon>
        <taxon>Fungi</taxon>
        <taxon>Dikarya</taxon>
        <taxon>Ascomycota</taxon>
        <taxon>Saccharomycotina</taxon>
        <taxon>Saccharomycetes</taxon>
        <taxon>Saccharomycetales</taxon>
        <taxon>Saccharomycetaceae</taxon>
        <taxon>Lachancea</taxon>
    </lineage>
</organism>
<feature type="compositionally biased region" description="Polar residues" evidence="6">
    <location>
        <begin position="858"/>
        <end position="867"/>
    </location>
</feature>
<evidence type="ECO:0000256" key="1">
    <source>
        <dbReference type="ARBA" id="ARBA00010226"/>
    </source>
</evidence>
<keyword evidence="2" id="KW-0597">Phosphoprotein</keyword>
<feature type="repeat" description="WD" evidence="5">
    <location>
        <begin position="460"/>
        <end position="493"/>
    </location>
</feature>
<dbReference type="GO" id="GO:0030010">
    <property type="term" value="P:establishment of cell polarity"/>
    <property type="evidence" value="ECO:0007669"/>
    <property type="project" value="EnsemblFungi"/>
</dbReference>
<dbReference type="FunFam" id="2.130.10.10:FF:000219">
    <property type="entry name" value="Periodic tryptophan protein 2"/>
    <property type="match status" value="1"/>
</dbReference>
<dbReference type="SUPFAM" id="SSF82171">
    <property type="entry name" value="DPP6 N-terminal domain-like"/>
    <property type="match status" value="1"/>
</dbReference>
<dbReference type="AlphaFoldDB" id="A0A1G4JFX5"/>
<dbReference type="EMBL" id="LT598455">
    <property type="protein sequence ID" value="SCU89150.1"/>
    <property type="molecule type" value="Genomic_DNA"/>
</dbReference>
<proteinExistence type="inferred from homology"/>
<dbReference type="GO" id="GO:0000480">
    <property type="term" value="P:endonucleolytic cleavage in 5'-ETS of tricistronic rRNA transcript (SSU-rRNA, 5.8S rRNA, LSU-rRNA)"/>
    <property type="evidence" value="ECO:0007669"/>
    <property type="project" value="EnsemblFungi"/>
</dbReference>
<keyword evidence="4" id="KW-0677">Repeat</keyword>
<dbReference type="InterPro" id="IPR007148">
    <property type="entry name" value="SSU_processome_Utp12"/>
</dbReference>
<accession>A0A1G4JFX5</accession>
<dbReference type="Pfam" id="PF00400">
    <property type="entry name" value="WD40"/>
    <property type="match status" value="6"/>
</dbReference>
<dbReference type="PROSITE" id="PS50294">
    <property type="entry name" value="WD_REPEATS_REGION"/>
    <property type="match status" value="4"/>
</dbReference>
<feature type="compositionally biased region" description="Basic and acidic residues" evidence="6">
    <location>
        <begin position="636"/>
        <end position="649"/>
    </location>
</feature>
<dbReference type="PANTHER" id="PTHR19858">
    <property type="entry name" value="WD40 REPEAT PROTEIN"/>
    <property type="match status" value="1"/>
</dbReference>
<dbReference type="SMART" id="SM00320">
    <property type="entry name" value="WD40"/>
    <property type="match status" value="13"/>
</dbReference>
<dbReference type="PRINTS" id="PR00320">
    <property type="entry name" value="GPROTEINBRPT"/>
</dbReference>
<keyword evidence="9" id="KW-1185">Reference proteome</keyword>
<evidence type="ECO:0000256" key="2">
    <source>
        <dbReference type="ARBA" id="ARBA00022553"/>
    </source>
</evidence>
<dbReference type="InterPro" id="IPR020472">
    <property type="entry name" value="WD40_PAC1"/>
</dbReference>
<dbReference type="InterPro" id="IPR015943">
    <property type="entry name" value="WD40/YVTN_repeat-like_dom_sf"/>
</dbReference>
<dbReference type="Pfam" id="PF04003">
    <property type="entry name" value="Utp12"/>
    <property type="match status" value="1"/>
</dbReference>
<dbReference type="PROSITE" id="PS00678">
    <property type="entry name" value="WD_REPEATS_1"/>
    <property type="match status" value="2"/>
</dbReference>